<organism evidence="7 8">
    <name type="scientific">Roseimaritima multifibrata</name>
    <dbReference type="NCBI Taxonomy" id="1930274"/>
    <lineage>
        <taxon>Bacteria</taxon>
        <taxon>Pseudomonadati</taxon>
        <taxon>Planctomycetota</taxon>
        <taxon>Planctomycetia</taxon>
        <taxon>Pirellulales</taxon>
        <taxon>Pirellulaceae</taxon>
        <taxon>Roseimaritima</taxon>
    </lineage>
</organism>
<keyword evidence="5" id="KW-0732">Signal</keyword>
<feature type="domain" description="Cytochrome c" evidence="6">
    <location>
        <begin position="687"/>
        <end position="825"/>
    </location>
</feature>
<sequence length="836" mass="91606" precursor="true">MMYRFLGLSSMATVALLWGSFFSSLSAAGLGATPADSVRVPEGFKVELVYEVPSDSEGSWVSLTVGPDGHLLACDQNGGLFKITLATDSEPVKVEPVEAAIGGAQGLLYAFDSLYVNVNGGKDEGGVYRLQDKDDNGSFESIEHILPLNKGGEHGPHALILSPDGKQIYLCGGNNTILPKEVPHSRVPRVWDEDHLLGRMPDARGHNANRLAPGGFVAKMDPDGSNFEVIATGFRNEYDIAFNSVGELFTYDADMEWDVGTPWYRPTRVNHVVSGGEFGWRNGTGKWPEYYVDSVGAVVNIGPGSPTGICFGTGAKFPAKYQQALYVLDWSYGNIFAVYMKPDGSTYTGEYETFSTGSPLPVTDIVIHPKDGNMYFTIGGRNTQSGLYQVSYVGKESTAPAPIIDTVEAKELRALRHRLEDLHFHPEANAANVDFAIENLSNADRQIRYAARIALEHQPVESWRNRLSDLDSPNAKMAAVVALARTGEKSDSKLALQTLLSIDVDGLDTAGKLDLLRAYSLSFIRLGAPDEDQRAKIIAGIDSHFPSSDPRLNREMALVLIYLNAPNAIDRVVDQLVGGPSQEDQIHYAFVLRDAKEGWDEKNRKRYFRWFKNAASSRGGMSFGGFLENIRQAAISHLDDATKTSLGKILDKPEVRDPLADLEPREMVKQWHMDDLVDVLNDDEFAYDFEQGKQMFAVAQCYKCHRIGNQGGVLGPDLTGAGGRFSPKDLLTAVIDPNQSISDQYAATQFLTDSGQVIVGKIVNLSNNDIRVMTNMLDPSQLATVKSDELESVELSKNSMMPAGLLDSLTEPEIRNLMAYLRAGGNSEHPLFKAKK</sequence>
<dbReference type="GO" id="GO:0020037">
    <property type="term" value="F:heme binding"/>
    <property type="evidence" value="ECO:0007669"/>
    <property type="project" value="InterPro"/>
</dbReference>
<evidence type="ECO:0000256" key="1">
    <source>
        <dbReference type="ARBA" id="ARBA00022617"/>
    </source>
</evidence>
<dbReference type="AlphaFoldDB" id="A0A517MD23"/>
<dbReference type="SUPFAM" id="SSF46626">
    <property type="entry name" value="Cytochrome c"/>
    <property type="match status" value="1"/>
</dbReference>
<dbReference type="NCBIfam" id="TIGR02603">
    <property type="entry name" value="CxxCH_TIGR02603"/>
    <property type="match status" value="1"/>
</dbReference>
<evidence type="ECO:0000256" key="2">
    <source>
        <dbReference type="ARBA" id="ARBA00022723"/>
    </source>
</evidence>
<dbReference type="PANTHER" id="PTHR33546:SF1">
    <property type="entry name" value="LARGE, MULTIFUNCTIONAL SECRETED PROTEIN"/>
    <property type="match status" value="1"/>
</dbReference>
<evidence type="ECO:0000256" key="5">
    <source>
        <dbReference type="SAM" id="SignalP"/>
    </source>
</evidence>
<keyword evidence="8" id="KW-1185">Reference proteome</keyword>
<keyword evidence="1 4" id="KW-0349">Heme</keyword>
<dbReference type="Gene3D" id="2.120.10.30">
    <property type="entry name" value="TolB, C-terminal domain"/>
    <property type="match status" value="1"/>
</dbReference>
<dbReference type="Proteomes" id="UP000320672">
    <property type="component" value="Chromosome"/>
</dbReference>
<dbReference type="Pfam" id="PF00034">
    <property type="entry name" value="Cytochrom_C"/>
    <property type="match status" value="1"/>
</dbReference>
<evidence type="ECO:0000313" key="7">
    <source>
        <dbReference type="EMBL" id="QDS92792.1"/>
    </source>
</evidence>
<dbReference type="InterPro" id="IPR036909">
    <property type="entry name" value="Cyt_c-like_dom_sf"/>
</dbReference>
<dbReference type="GO" id="GO:0009055">
    <property type="term" value="F:electron transfer activity"/>
    <property type="evidence" value="ECO:0007669"/>
    <property type="project" value="InterPro"/>
</dbReference>
<dbReference type="EMBL" id="CP036262">
    <property type="protein sequence ID" value="QDS92792.1"/>
    <property type="molecule type" value="Genomic_DNA"/>
</dbReference>
<dbReference type="InterPro" id="IPR009056">
    <property type="entry name" value="Cyt_c-like_dom"/>
</dbReference>
<feature type="signal peptide" evidence="5">
    <location>
        <begin position="1"/>
        <end position="27"/>
    </location>
</feature>
<dbReference type="InterPro" id="IPR011041">
    <property type="entry name" value="Quinoprot_gluc/sorb_DH_b-prop"/>
</dbReference>
<dbReference type="KEGG" id="rml:FF011L_15410"/>
<name>A0A517MD23_9BACT</name>
<dbReference type="RefSeq" id="WP_246109792.1">
    <property type="nucleotide sequence ID" value="NZ_CP036262.1"/>
</dbReference>
<dbReference type="SUPFAM" id="SSF50952">
    <property type="entry name" value="Soluble quinoprotein glucose dehydrogenase"/>
    <property type="match status" value="2"/>
</dbReference>
<dbReference type="Gene3D" id="1.10.760.10">
    <property type="entry name" value="Cytochrome c-like domain"/>
    <property type="match status" value="1"/>
</dbReference>
<dbReference type="GO" id="GO:0046872">
    <property type="term" value="F:metal ion binding"/>
    <property type="evidence" value="ECO:0007669"/>
    <property type="project" value="UniProtKB-KW"/>
</dbReference>
<evidence type="ECO:0000259" key="6">
    <source>
        <dbReference type="PROSITE" id="PS51007"/>
    </source>
</evidence>
<evidence type="ECO:0000256" key="3">
    <source>
        <dbReference type="ARBA" id="ARBA00023004"/>
    </source>
</evidence>
<evidence type="ECO:0000313" key="8">
    <source>
        <dbReference type="Proteomes" id="UP000320672"/>
    </source>
</evidence>
<proteinExistence type="predicted"/>
<dbReference type="PROSITE" id="PS51007">
    <property type="entry name" value="CYTC"/>
    <property type="match status" value="1"/>
</dbReference>
<dbReference type="InterPro" id="IPR013427">
    <property type="entry name" value="Haem-bd_dom_put"/>
</dbReference>
<gene>
    <name evidence="7" type="ORF">FF011L_15410</name>
</gene>
<keyword evidence="3 4" id="KW-0408">Iron</keyword>
<feature type="chain" id="PRO_5021960605" evidence="5">
    <location>
        <begin position="28"/>
        <end position="836"/>
    </location>
</feature>
<accession>A0A517MD23</accession>
<evidence type="ECO:0000256" key="4">
    <source>
        <dbReference type="PROSITE-ProRule" id="PRU00433"/>
    </source>
</evidence>
<reference evidence="7 8" key="1">
    <citation type="submission" date="2019-02" db="EMBL/GenBank/DDBJ databases">
        <title>Deep-cultivation of Planctomycetes and their phenomic and genomic characterization uncovers novel biology.</title>
        <authorList>
            <person name="Wiegand S."/>
            <person name="Jogler M."/>
            <person name="Boedeker C."/>
            <person name="Pinto D."/>
            <person name="Vollmers J."/>
            <person name="Rivas-Marin E."/>
            <person name="Kohn T."/>
            <person name="Peeters S.H."/>
            <person name="Heuer A."/>
            <person name="Rast P."/>
            <person name="Oberbeckmann S."/>
            <person name="Bunk B."/>
            <person name="Jeske O."/>
            <person name="Meyerdierks A."/>
            <person name="Storesund J.E."/>
            <person name="Kallscheuer N."/>
            <person name="Luecker S."/>
            <person name="Lage O.M."/>
            <person name="Pohl T."/>
            <person name="Merkel B.J."/>
            <person name="Hornburger P."/>
            <person name="Mueller R.-W."/>
            <person name="Bruemmer F."/>
            <person name="Labrenz M."/>
            <person name="Spormann A.M."/>
            <person name="Op den Camp H."/>
            <person name="Overmann J."/>
            <person name="Amann R."/>
            <person name="Jetten M.S.M."/>
            <person name="Mascher T."/>
            <person name="Medema M.H."/>
            <person name="Devos D.P."/>
            <person name="Kaster A.-K."/>
            <person name="Ovreas L."/>
            <person name="Rohde M."/>
            <person name="Galperin M.Y."/>
            <person name="Jogler C."/>
        </authorList>
    </citation>
    <scope>NUCLEOTIDE SEQUENCE [LARGE SCALE GENOMIC DNA]</scope>
    <source>
        <strain evidence="7 8">FF011L</strain>
    </source>
</reference>
<dbReference type="InterPro" id="IPR011042">
    <property type="entry name" value="6-blade_b-propeller_TolB-like"/>
</dbReference>
<keyword evidence="2 4" id="KW-0479">Metal-binding</keyword>
<protein>
    <submittedName>
        <fullName evidence="7">Cytochrome c</fullName>
    </submittedName>
</protein>
<dbReference type="PANTHER" id="PTHR33546">
    <property type="entry name" value="LARGE, MULTIFUNCTIONAL SECRETED PROTEIN-RELATED"/>
    <property type="match status" value="1"/>
</dbReference>